<evidence type="ECO:0000313" key="3">
    <source>
        <dbReference type="Proteomes" id="UP000245962"/>
    </source>
</evidence>
<evidence type="ECO:0008006" key="4">
    <source>
        <dbReference type="Google" id="ProtNLM"/>
    </source>
</evidence>
<protein>
    <recommendedName>
        <fullName evidence="4">DUF4412 domain-containing protein</fullName>
    </recommendedName>
</protein>
<dbReference type="OrthoDB" id="1429546at2"/>
<proteinExistence type="predicted"/>
<feature type="chain" id="PRO_5015407766" description="DUF4412 domain-containing protein" evidence="1">
    <location>
        <begin position="21"/>
        <end position="229"/>
    </location>
</feature>
<evidence type="ECO:0000256" key="1">
    <source>
        <dbReference type="SAM" id="SignalP"/>
    </source>
</evidence>
<name>A0A2U0I3W8_9FLAO</name>
<dbReference type="EMBL" id="QEHR01000003">
    <property type="protein sequence ID" value="PVW15806.1"/>
    <property type="molecule type" value="Genomic_DNA"/>
</dbReference>
<dbReference type="Proteomes" id="UP000245962">
    <property type="component" value="Unassembled WGS sequence"/>
</dbReference>
<gene>
    <name evidence="2" type="ORF">DDV96_05940</name>
</gene>
<sequence>MKLGAFFCILIFCASTTIKAQSFTGSFDLIISLHYKNENQRSDTLSYTFGKTKTALVIHTKRNQPDLRLVFNSKDSTITGLFDHKGKKGGYILPMNSTYWPAMDVAMRDYGTGPRTTLNYTGKTKEIEGHQTREVLAENEAYSASLWLPEAIELHMGSVLAYQSVGAGKDTEAVELFDQFGVEGLPLLMHLTSKTGRADVVLRVENLSETVDPAIFSSEGHSLSRVEQP</sequence>
<dbReference type="AlphaFoldDB" id="A0A2U0I3W8"/>
<feature type="signal peptide" evidence="1">
    <location>
        <begin position="1"/>
        <end position="20"/>
    </location>
</feature>
<comment type="caution">
    <text evidence="2">The sequence shown here is derived from an EMBL/GenBank/DDBJ whole genome shotgun (WGS) entry which is preliminary data.</text>
</comment>
<evidence type="ECO:0000313" key="2">
    <source>
        <dbReference type="EMBL" id="PVW15806.1"/>
    </source>
</evidence>
<accession>A0A2U0I3W8</accession>
<reference evidence="2 3" key="1">
    <citation type="submission" date="2018-04" db="EMBL/GenBank/DDBJ databases">
        <title>Marixanthomonas spongiae HN-E44 sp. nov., isolated from a marine sponge.</title>
        <authorList>
            <person name="Luo L."/>
            <person name="Zhuang L."/>
        </authorList>
    </citation>
    <scope>NUCLEOTIDE SEQUENCE [LARGE SCALE GENOMIC DNA]</scope>
    <source>
        <strain evidence="2 3">HN-E44</strain>
    </source>
</reference>
<organism evidence="2 3">
    <name type="scientific">Marixanthomonas spongiae</name>
    <dbReference type="NCBI Taxonomy" id="2174845"/>
    <lineage>
        <taxon>Bacteria</taxon>
        <taxon>Pseudomonadati</taxon>
        <taxon>Bacteroidota</taxon>
        <taxon>Flavobacteriia</taxon>
        <taxon>Flavobacteriales</taxon>
        <taxon>Flavobacteriaceae</taxon>
        <taxon>Marixanthomonas</taxon>
    </lineage>
</organism>
<keyword evidence="3" id="KW-1185">Reference proteome</keyword>
<keyword evidence="1" id="KW-0732">Signal</keyword>
<dbReference type="RefSeq" id="WP_116693829.1">
    <property type="nucleotide sequence ID" value="NZ_QEHR01000003.1"/>
</dbReference>